<protein>
    <submittedName>
        <fullName evidence="1">Uncharacterized protein</fullName>
    </submittedName>
</protein>
<feature type="non-terminal residue" evidence="1">
    <location>
        <position position="29"/>
    </location>
</feature>
<organism evidence="1">
    <name type="scientific">marine sediment metagenome</name>
    <dbReference type="NCBI Taxonomy" id="412755"/>
    <lineage>
        <taxon>unclassified sequences</taxon>
        <taxon>metagenomes</taxon>
        <taxon>ecological metagenomes</taxon>
    </lineage>
</organism>
<gene>
    <name evidence="1" type="ORF">LCGC14_2200960</name>
</gene>
<reference evidence="1" key="1">
    <citation type="journal article" date="2015" name="Nature">
        <title>Complex archaea that bridge the gap between prokaryotes and eukaryotes.</title>
        <authorList>
            <person name="Spang A."/>
            <person name="Saw J.H."/>
            <person name="Jorgensen S.L."/>
            <person name="Zaremba-Niedzwiedzka K."/>
            <person name="Martijn J."/>
            <person name="Lind A.E."/>
            <person name="van Eijk R."/>
            <person name="Schleper C."/>
            <person name="Guy L."/>
            <person name="Ettema T.J."/>
        </authorList>
    </citation>
    <scope>NUCLEOTIDE SEQUENCE</scope>
</reference>
<comment type="caution">
    <text evidence="1">The sequence shown here is derived from an EMBL/GenBank/DDBJ whole genome shotgun (WGS) entry which is preliminary data.</text>
</comment>
<proteinExistence type="predicted"/>
<accession>A0A0F9GCK1</accession>
<name>A0A0F9GCK1_9ZZZZ</name>
<dbReference type="EMBL" id="LAZR01029003">
    <property type="protein sequence ID" value="KKL60872.1"/>
    <property type="molecule type" value="Genomic_DNA"/>
</dbReference>
<evidence type="ECO:0000313" key="1">
    <source>
        <dbReference type="EMBL" id="KKL60872.1"/>
    </source>
</evidence>
<sequence>MEQKTESQIKESIRRLKDNKSSLFGLIII</sequence>
<dbReference type="AlphaFoldDB" id="A0A0F9GCK1"/>